<dbReference type="InterPro" id="IPR039420">
    <property type="entry name" value="WalR-like"/>
</dbReference>
<dbReference type="SMART" id="SM00421">
    <property type="entry name" value="HTH_LUXR"/>
    <property type="match status" value="1"/>
</dbReference>
<gene>
    <name evidence="3" type="ORF">GCM10007423_53520</name>
</gene>
<dbReference type="InterPro" id="IPR000792">
    <property type="entry name" value="Tscrpt_reg_LuxR_C"/>
</dbReference>
<keyword evidence="4" id="KW-1185">Reference proteome</keyword>
<dbReference type="Gene3D" id="3.40.50.2300">
    <property type="match status" value="1"/>
</dbReference>
<dbReference type="PANTHER" id="PTHR43214">
    <property type="entry name" value="TWO-COMPONENT RESPONSE REGULATOR"/>
    <property type="match status" value="1"/>
</dbReference>
<proteinExistence type="predicted"/>
<dbReference type="SUPFAM" id="SSF52172">
    <property type="entry name" value="CheY-like"/>
    <property type="match status" value="1"/>
</dbReference>
<protein>
    <recommendedName>
        <fullName evidence="2">HTH luxR-type domain-containing protein</fullName>
    </recommendedName>
</protein>
<evidence type="ECO:0000256" key="1">
    <source>
        <dbReference type="ARBA" id="ARBA00023125"/>
    </source>
</evidence>
<reference evidence="4" key="1">
    <citation type="journal article" date="2019" name="Int. J. Syst. Evol. Microbiol.">
        <title>The Global Catalogue of Microorganisms (GCM) 10K type strain sequencing project: providing services to taxonomists for standard genome sequencing and annotation.</title>
        <authorList>
            <consortium name="The Broad Institute Genomics Platform"/>
            <consortium name="The Broad Institute Genome Sequencing Center for Infectious Disease"/>
            <person name="Wu L."/>
            <person name="Ma J."/>
        </authorList>
    </citation>
    <scope>NUCLEOTIDE SEQUENCE [LARGE SCALE GENOMIC DNA]</scope>
    <source>
        <strain evidence="4">CGMCC 1.15288</strain>
    </source>
</reference>
<dbReference type="EMBL" id="BMIA01000004">
    <property type="protein sequence ID" value="GGH50654.1"/>
    <property type="molecule type" value="Genomic_DNA"/>
</dbReference>
<dbReference type="InterPro" id="IPR016032">
    <property type="entry name" value="Sig_transdc_resp-reg_C-effctor"/>
</dbReference>
<feature type="domain" description="HTH luxR-type" evidence="2">
    <location>
        <begin position="133"/>
        <end position="194"/>
    </location>
</feature>
<dbReference type="Pfam" id="PF00196">
    <property type="entry name" value="GerE"/>
    <property type="match status" value="1"/>
</dbReference>
<dbReference type="InterPro" id="IPR011006">
    <property type="entry name" value="CheY-like_superfamily"/>
</dbReference>
<organism evidence="3 4">
    <name type="scientific">Dyadobacter endophyticus</name>
    <dbReference type="NCBI Taxonomy" id="1749036"/>
    <lineage>
        <taxon>Bacteria</taxon>
        <taxon>Pseudomonadati</taxon>
        <taxon>Bacteroidota</taxon>
        <taxon>Cytophagia</taxon>
        <taxon>Cytophagales</taxon>
        <taxon>Spirosomataceae</taxon>
        <taxon>Dyadobacter</taxon>
    </lineage>
</organism>
<sequence>MPHITRIGDFLCTPDSWPSISIIESESITSYRGDNPGKTVDLIVTSVDLALESSEIDGILRASVLYPTARIVVFGDRSESKTVIGYLKAGISGYLSSEVEPEELAKCIEEVREGKKYISQEVLWTLLDLYRGRVNGKAVLTTHEYKIARYLVEGKKTSWIATELSRKASTVSKIKARIFKKLRVNDIFQLRARM</sequence>
<comment type="caution">
    <text evidence="3">The sequence shown here is derived from an EMBL/GenBank/DDBJ whole genome shotgun (WGS) entry which is preliminary data.</text>
</comment>
<accession>A0ABQ1Z7T8</accession>
<dbReference type="PANTHER" id="PTHR43214:SF43">
    <property type="entry name" value="TWO-COMPONENT RESPONSE REGULATOR"/>
    <property type="match status" value="1"/>
</dbReference>
<dbReference type="SUPFAM" id="SSF46894">
    <property type="entry name" value="C-terminal effector domain of the bipartite response regulators"/>
    <property type="match status" value="1"/>
</dbReference>
<evidence type="ECO:0000259" key="2">
    <source>
        <dbReference type="PROSITE" id="PS50043"/>
    </source>
</evidence>
<name>A0ABQ1Z7T8_9BACT</name>
<evidence type="ECO:0000313" key="3">
    <source>
        <dbReference type="EMBL" id="GGH50654.1"/>
    </source>
</evidence>
<dbReference type="PROSITE" id="PS50043">
    <property type="entry name" value="HTH_LUXR_2"/>
    <property type="match status" value="1"/>
</dbReference>
<keyword evidence="1" id="KW-0238">DNA-binding</keyword>
<dbReference type="Proteomes" id="UP000600214">
    <property type="component" value="Unassembled WGS sequence"/>
</dbReference>
<evidence type="ECO:0000313" key="4">
    <source>
        <dbReference type="Proteomes" id="UP000600214"/>
    </source>
</evidence>
<dbReference type="PROSITE" id="PS00622">
    <property type="entry name" value="HTH_LUXR_1"/>
    <property type="match status" value="1"/>
</dbReference>